<evidence type="ECO:0000313" key="8">
    <source>
        <dbReference type="Proteomes" id="UP000319004"/>
    </source>
</evidence>
<dbReference type="KEGG" id="snep:Enr13x_36680"/>
<dbReference type="EMBL" id="CP037423">
    <property type="protein sequence ID" value="QDV46390.1"/>
    <property type="molecule type" value="Genomic_DNA"/>
</dbReference>
<gene>
    <name evidence="1" type="ORF">Enr13x_04920</name>
    <name evidence="2" type="ORF">Enr13x_23520</name>
    <name evidence="3" type="ORF">Enr13x_34330</name>
    <name evidence="4" type="ORF">Enr13x_36680</name>
    <name evidence="5" type="ORF">Enr13x_48610</name>
    <name evidence="6" type="ORF">Enr13x_57220</name>
    <name evidence="7" type="ORF">Enr13x_62990</name>
</gene>
<evidence type="ECO:0000313" key="1">
    <source>
        <dbReference type="EMBL" id="QDV40658.1"/>
    </source>
</evidence>
<dbReference type="KEGG" id="snep:Enr13x_48610"/>
<name>A0A518HZW6_9BACT</name>
<sequence length="115" mass="12865">MIALPTTGGIFLYAKPTDMRKSFSGLAGIVRNELGKTPNDGSLFLFINRRQDKLKALYWDRDGMAVWYKSLEQGTFERIRQDGEASVKLDAADLAMLLGGISIENAKRRKRLKAA</sequence>
<dbReference type="NCBIfam" id="NF033819">
    <property type="entry name" value="IS66_TnpB"/>
    <property type="match status" value="1"/>
</dbReference>
<dbReference type="OrthoDB" id="4956084at2"/>
<dbReference type="KEGG" id="snep:Enr13x_62990"/>
<evidence type="ECO:0000313" key="5">
    <source>
        <dbReference type="EMBL" id="QDV44988.1"/>
    </source>
</evidence>
<evidence type="ECO:0000313" key="2">
    <source>
        <dbReference type="EMBL" id="QDV42504.1"/>
    </source>
</evidence>
<accession>A0A518HZW6</accession>
<keyword evidence="8" id="KW-1185">Reference proteome</keyword>
<dbReference type="PANTHER" id="PTHR36455:SF1">
    <property type="entry name" value="BLR8292 PROTEIN"/>
    <property type="match status" value="1"/>
</dbReference>
<dbReference type="KEGG" id="snep:Enr13x_57220"/>
<dbReference type="KEGG" id="snep:Enr13x_04920"/>
<evidence type="ECO:0000313" key="6">
    <source>
        <dbReference type="EMBL" id="QDV45819.1"/>
    </source>
</evidence>
<protein>
    <submittedName>
        <fullName evidence="7">IS66 Orf2 like protein</fullName>
    </submittedName>
</protein>
<dbReference type="InterPro" id="IPR008878">
    <property type="entry name" value="Transposase_IS66_Orf2"/>
</dbReference>
<dbReference type="EMBL" id="CP037423">
    <property type="protein sequence ID" value="QDV42504.1"/>
    <property type="molecule type" value="Genomic_DNA"/>
</dbReference>
<dbReference type="EMBL" id="CP037423">
    <property type="protein sequence ID" value="QDV44988.1"/>
    <property type="molecule type" value="Genomic_DNA"/>
</dbReference>
<dbReference type="RefSeq" id="WP_145389223.1">
    <property type="nucleotide sequence ID" value="NZ_CP037423.1"/>
</dbReference>
<dbReference type="Proteomes" id="UP000319004">
    <property type="component" value="Chromosome"/>
</dbReference>
<evidence type="ECO:0000313" key="3">
    <source>
        <dbReference type="EMBL" id="QDV43576.1"/>
    </source>
</evidence>
<dbReference type="Pfam" id="PF05717">
    <property type="entry name" value="TnpB_IS66"/>
    <property type="match status" value="1"/>
</dbReference>
<dbReference type="PANTHER" id="PTHR36455">
    <property type="match status" value="1"/>
</dbReference>
<dbReference type="EMBL" id="CP037423">
    <property type="protein sequence ID" value="QDV45819.1"/>
    <property type="molecule type" value="Genomic_DNA"/>
</dbReference>
<dbReference type="EMBL" id="CP037423">
    <property type="protein sequence ID" value="QDV43808.1"/>
    <property type="molecule type" value="Genomic_DNA"/>
</dbReference>
<evidence type="ECO:0000313" key="7">
    <source>
        <dbReference type="EMBL" id="QDV46390.1"/>
    </source>
</evidence>
<dbReference type="AlphaFoldDB" id="A0A518HZW6"/>
<dbReference type="EMBL" id="CP037423">
    <property type="protein sequence ID" value="QDV43576.1"/>
    <property type="molecule type" value="Genomic_DNA"/>
</dbReference>
<evidence type="ECO:0000313" key="4">
    <source>
        <dbReference type="EMBL" id="QDV43808.1"/>
    </source>
</evidence>
<reference evidence="7 8" key="1">
    <citation type="submission" date="2019-03" db="EMBL/GenBank/DDBJ databases">
        <title>Deep-cultivation of Planctomycetes and their phenomic and genomic characterization uncovers novel biology.</title>
        <authorList>
            <person name="Wiegand S."/>
            <person name="Jogler M."/>
            <person name="Boedeker C."/>
            <person name="Pinto D."/>
            <person name="Vollmers J."/>
            <person name="Rivas-Marin E."/>
            <person name="Kohn T."/>
            <person name="Peeters S.H."/>
            <person name="Heuer A."/>
            <person name="Rast P."/>
            <person name="Oberbeckmann S."/>
            <person name="Bunk B."/>
            <person name="Jeske O."/>
            <person name="Meyerdierks A."/>
            <person name="Storesund J.E."/>
            <person name="Kallscheuer N."/>
            <person name="Luecker S."/>
            <person name="Lage O.M."/>
            <person name="Pohl T."/>
            <person name="Merkel B.J."/>
            <person name="Hornburger P."/>
            <person name="Mueller R.-W."/>
            <person name="Bruemmer F."/>
            <person name="Labrenz M."/>
            <person name="Spormann A.M."/>
            <person name="Op den Camp H."/>
            <person name="Overmann J."/>
            <person name="Amann R."/>
            <person name="Jetten M.S.M."/>
            <person name="Mascher T."/>
            <person name="Medema M.H."/>
            <person name="Devos D.P."/>
            <person name="Kaster A.-K."/>
            <person name="Ovreas L."/>
            <person name="Rohde M."/>
            <person name="Galperin M.Y."/>
            <person name="Jogler C."/>
        </authorList>
    </citation>
    <scope>NUCLEOTIDE SEQUENCE [LARGE SCALE GENOMIC DNA]</scope>
    <source>
        <strain evidence="7 8">Enr13</strain>
    </source>
</reference>
<organism evidence="7 8">
    <name type="scientific">Stieleria neptunia</name>
    <dbReference type="NCBI Taxonomy" id="2527979"/>
    <lineage>
        <taxon>Bacteria</taxon>
        <taxon>Pseudomonadati</taxon>
        <taxon>Planctomycetota</taxon>
        <taxon>Planctomycetia</taxon>
        <taxon>Pirellulales</taxon>
        <taxon>Pirellulaceae</taxon>
        <taxon>Stieleria</taxon>
    </lineage>
</organism>
<dbReference type="KEGG" id="snep:Enr13x_34330"/>
<dbReference type="KEGG" id="snep:Enr13x_23520"/>
<dbReference type="EMBL" id="CP037423">
    <property type="protein sequence ID" value="QDV40658.1"/>
    <property type="molecule type" value="Genomic_DNA"/>
</dbReference>
<proteinExistence type="predicted"/>